<proteinExistence type="predicted"/>
<dbReference type="HOGENOM" id="CLU_038942_4_0_1"/>
<dbReference type="InterPro" id="IPR029063">
    <property type="entry name" value="SAM-dependent_MTases_sf"/>
</dbReference>
<dbReference type="AlphaFoldDB" id="A0A067NW79"/>
<sequence length="357" mass="40469">MVSTNQVHRDLFALKKAYAALRPPAQIKFPGYLCFSTAHDFLLRSILLDPHLQRYPPSRQYQTVFWKWSIAHLESFDELKQNQARFDLEIDSHIFDHYTSLIIPLSPYVTKPREVLYHELRIYYSVAPDLHTGPQPPSQSFLTYYWRTNHGDVGQCEAKSDDIDTSQHRLVTVMESRTTIERGTTGLRTWLASFVLAHYLTLNPGLVIGKRVLELGSGTGFLGIVIAAIQGSSPGALWLTDVEESVLNRCRENVQLQCNLSSSNTNIRYMLLDWFDAIDPSRRTRVEEFENSTQPDIILGADLVFDCSLLAPLVATLELLLEPSSHRIAIIALTVRNEDTLAKFHKSASPSPSHYPS</sequence>
<dbReference type="Gene3D" id="3.40.50.150">
    <property type="entry name" value="Vaccinia Virus protein VP39"/>
    <property type="match status" value="1"/>
</dbReference>
<dbReference type="PANTHER" id="PTHR14614:SF130">
    <property type="entry name" value="PROTEIN-LYSINE N-METHYLTRANSFERASE EEF2KMT"/>
    <property type="match status" value="1"/>
</dbReference>
<gene>
    <name evidence="1" type="ORF">PLEOSDRAFT_1037061</name>
</gene>
<dbReference type="OrthoDB" id="194386at2759"/>
<dbReference type="CDD" id="cd02440">
    <property type="entry name" value="AdoMet_MTases"/>
    <property type="match status" value="1"/>
</dbReference>
<dbReference type="SUPFAM" id="SSF53335">
    <property type="entry name" value="S-adenosyl-L-methionine-dependent methyltransferases"/>
    <property type="match status" value="1"/>
</dbReference>
<evidence type="ECO:0008006" key="3">
    <source>
        <dbReference type="Google" id="ProtNLM"/>
    </source>
</evidence>
<accession>A0A067NW79</accession>
<organism evidence="1 2">
    <name type="scientific">Pleurotus ostreatus (strain PC15)</name>
    <name type="common">Oyster mushroom</name>
    <dbReference type="NCBI Taxonomy" id="1137138"/>
    <lineage>
        <taxon>Eukaryota</taxon>
        <taxon>Fungi</taxon>
        <taxon>Dikarya</taxon>
        <taxon>Basidiomycota</taxon>
        <taxon>Agaricomycotina</taxon>
        <taxon>Agaricomycetes</taxon>
        <taxon>Agaricomycetidae</taxon>
        <taxon>Agaricales</taxon>
        <taxon>Pleurotineae</taxon>
        <taxon>Pleurotaceae</taxon>
        <taxon>Pleurotus</taxon>
    </lineage>
</organism>
<dbReference type="EMBL" id="KL198006">
    <property type="protein sequence ID" value="KDQ31265.1"/>
    <property type="molecule type" value="Genomic_DNA"/>
</dbReference>
<dbReference type="VEuPathDB" id="FungiDB:PLEOSDRAFT_1037061"/>
<dbReference type="Pfam" id="PF10294">
    <property type="entry name" value="Methyltransf_16"/>
    <property type="match status" value="1"/>
</dbReference>
<reference evidence="2" key="1">
    <citation type="journal article" date="2014" name="Proc. Natl. Acad. Sci. U.S.A.">
        <title>Extensive sampling of basidiomycete genomes demonstrates inadequacy of the white-rot/brown-rot paradigm for wood decay fungi.</title>
        <authorList>
            <person name="Riley R."/>
            <person name="Salamov A.A."/>
            <person name="Brown D.W."/>
            <person name="Nagy L.G."/>
            <person name="Floudas D."/>
            <person name="Held B.W."/>
            <person name="Levasseur A."/>
            <person name="Lombard V."/>
            <person name="Morin E."/>
            <person name="Otillar R."/>
            <person name="Lindquist E.A."/>
            <person name="Sun H."/>
            <person name="LaButti K.M."/>
            <person name="Schmutz J."/>
            <person name="Jabbour D."/>
            <person name="Luo H."/>
            <person name="Baker S.E."/>
            <person name="Pisabarro A.G."/>
            <person name="Walton J.D."/>
            <person name="Blanchette R.A."/>
            <person name="Henrissat B."/>
            <person name="Martin F."/>
            <person name="Cullen D."/>
            <person name="Hibbett D.S."/>
            <person name="Grigoriev I.V."/>
        </authorList>
    </citation>
    <scope>NUCLEOTIDE SEQUENCE [LARGE SCALE GENOMIC DNA]</scope>
    <source>
        <strain evidence="2">PC15</strain>
    </source>
</reference>
<dbReference type="Proteomes" id="UP000027073">
    <property type="component" value="Unassembled WGS sequence"/>
</dbReference>
<evidence type="ECO:0000313" key="2">
    <source>
        <dbReference type="Proteomes" id="UP000027073"/>
    </source>
</evidence>
<dbReference type="InParanoid" id="A0A067NW79"/>
<protein>
    <recommendedName>
        <fullName evidence="3">FAM86 N-terminal domain-containing protein</fullName>
    </recommendedName>
</protein>
<evidence type="ECO:0000313" key="1">
    <source>
        <dbReference type="EMBL" id="KDQ31265.1"/>
    </source>
</evidence>
<dbReference type="PANTHER" id="PTHR14614">
    <property type="entry name" value="HEPATOCELLULAR CARCINOMA-ASSOCIATED ANTIGEN"/>
    <property type="match status" value="1"/>
</dbReference>
<dbReference type="GO" id="GO:0008757">
    <property type="term" value="F:S-adenosylmethionine-dependent methyltransferase activity"/>
    <property type="evidence" value="ECO:0007669"/>
    <property type="project" value="UniProtKB-ARBA"/>
</dbReference>
<name>A0A067NW79_PLEO1</name>
<dbReference type="STRING" id="1137138.A0A067NW79"/>
<dbReference type="InterPro" id="IPR019410">
    <property type="entry name" value="Methyltransf_16"/>
</dbReference>